<feature type="domain" description="AB hydrolase-1" evidence="1">
    <location>
        <begin position="23"/>
        <end position="275"/>
    </location>
</feature>
<proteinExistence type="predicted"/>
<keyword evidence="2" id="KW-0378">Hydrolase</keyword>
<evidence type="ECO:0000313" key="3">
    <source>
        <dbReference type="Proteomes" id="UP000468901"/>
    </source>
</evidence>
<dbReference type="PANTHER" id="PTHR43433:SF5">
    <property type="entry name" value="AB HYDROLASE-1 DOMAIN-CONTAINING PROTEIN"/>
    <property type="match status" value="1"/>
</dbReference>
<dbReference type="InterPro" id="IPR050471">
    <property type="entry name" value="AB_hydrolase"/>
</dbReference>
<dbReference type="PANTHER" id="PTHR43433">
    <property type="entry name" value="HYDROLASE, ALPHA/BETA FOLD FAMILY PROTEIN"/>
    <property type="match status" value="1"/>
</dbReference>
<dbReference type="Proteomes" id="UP000468901">
    <property type="component" value="Unassembled WGS sequence"/>
</dbReference>
<dbReference type="GO" id="GO:0046503">
    <property type="term" value="P:glycerolipid catabolic process"/>
    <property type="evidence" value="ECO:0007669"/>
    <property type="project" value="TreeGrafter"/>
</dbReference>
<sequence length="302" mass="32057">MPQVQANGINIEYESFGPEDRETVLLIMGLGGQLTVWQEELCHELVERGYRAIRFDNRDVGLSTKFDEAGMPDMAAIFGALMTGAKPNAPYSLDDMAADAVGLLDALEIERAHIAGASMGGMIAQLVAANHPERALSLTSIMSTTGNPALPQARPEAMEVLMAPAAPADDLEAIVARGMKAWTTIGSPGYRTDEKTLREWVLRDARRSFYPVGTARQMAAIVANGDRREKLKNIAVPAVVLHGADDPLVPVEGGKDTAESIPGAELRIVPGMGHDFPAALVQVFADAITAAASRAAATKAAE</sequence>
<reference evidence="2 3" key="1">
    <citation type="submission" date="2019-09" db="EMBL/GenBank/DDBJ databases">
        <title>Parvibaculum sedimenti sp. nov., isolated from sediment.</title>
        <authorList>
            <person name="Wang Y."/>
        </authorList>
    </citation>
    <scope>NUCLEOTIDE SEQUENCE [LARGE SCALE GENOMIC DNA]</scope>
    <source>
        <strain evidence="2 3">HXT-9</strain>
    </source>
</reference>
<organism evidence="2 3">
    <name type="scientific">Parvibaculum sedimenti</name>
    <dbReference type="NCBI Taxonomy" id="2608632"/>
    <lineage>
        <taxon>Bacteria</taxon>
        <taxon>Pseudomonadati</taxon>
        <taxon>Pseudomonadota</taxon>
        <taxon>Alphaproteobacteria</taxon>
        <taxon>Hyphomicrobiales</taxon>
        <taxon>Parvibaculaceae</taxon>
        <taxon>Parvibaculum</taxon>
    </lineage>
</organism>
<dbReference type="InterPro" id="IPR000073">
    <property type="entry name" value="AB_hydrolase_1"/>
</dbReference>
<dbReference type="GO" id="GO:0004806">
    <property type="term" value="F:triacylglycerol lipase activity"/>
    <property type="evidence" value="ECO:0007669"/>
    <property type="project" value="TreeGrafter"/>
</dbReference>
<evidence type="ECO:0000259" key="1">
    <source>
        <dbReference type="Pfam" id="PF00561"/>
    </source>
</evidence>
<dbReference type="InterPro" id="IPR029058">
    <property type="entry name" value="AB_hydrolase_fold"/>
</dbReference>
<comment type="caution">
    <text evidence="2">The sequence shown here is derived from an EMBL/GenBank/DDBJ whole genome shotgun (WGS) entry which is preliminary data.</text>
</comment>
<name>A0A6N6VK13_9HYPH</name>
<dbReference type="Pfam" id="PF00561">
    <property type="entry name" value="Abhydrolase_1"/>
    <property type="match status" value="1"/>
</dbReference>
<dbReference type="EMBL" id="WESC01000016">
    <property type="protein sequence ID" value="KAB7738843.1"/>
    <property type="molecule type" value="Genomic_DNA"/>
</dbReference>
<dbReference type="AlphaFoldDB" id="A0A6N6VK13"/>
<protein>
    <submittedName>
        <fullName evidence="2">Alpha/beta fold hydrolase</fullName>
    </submittedName>
</protein>
<dbReference type="RefSeq" id="WP_152217294.1">
    <property type="nucleotide sequence ID" value="NZ_WESC01000016.1"/>
</dbReference>
<evidence type="ECO:0000313" key="2">
    <source>
        <dbReference type="EMBL" id="KAB7738843.1"/>
    </source>
</evidence>
<gene>
    <name evidence="2" type="ORF">F2P47_15510</name>
</gene>
<dbReference type="Gene3D" id="3.40.50.1820">
    <property type="entry name" value="alpha/beta hydrolase"/>
    <property type="match status" value="1"/>
</dbReference>
<keyword evidence="3" id="KW-1185">Reference proteome</keyword>
<dbReference type="SUPFAM" id="SSF53474">
    <property type="entry name" value="alpha/beta-Hydrolases"/>
    <property type="match status" value="1"/>
</dbReference>
<accession>A0A6N6VK13</accession>